<evidence type="ECO:0000256" key="4">
    <source>
        <dbReference type="ARBA" id="ARBA00022475"/>
    </source>
</evidence>
<dbReference type="Pfam" id="PF01758">
    <property type="entry name" value="SBF"/>
    <property type="match status" value="1"/>
</dbReference>
<dbReference type="NCBIfam" id="TIGR00832">
    <property type="entry name" value="acr3"/>
    <property type="match status" value="1"/>
</dbReference>
<dbReference type="InterPro" id="IPR002657">
    <property type="entry name" value="BilAc:Na_symport/Acr3"/>
</dbReference>
<name>A0A8H6XW78_9AGAR</name>
<evidence type="ECO:0000256" key="1">
    <source>
        <dbReference type="ARBA" id="ARBA00004651"/>
    </source>
</evidence>
<evidence type="ECO:0000256" key="6">
    <source>
        <dbReference type="ARBA" id="ARBA00022849"/>
    </source>
</evidence>
<keyword evidence="6" id="KW-0059">Arsenical resistance</keyword>
<dbReference type="InterPro" id="IPR038770">
    <property type="entry name" value="Na+/solute_symporter_sf"/>
</dbReference>
<comment type="similarity">
    <text evidence="2 9">Belongs to the arsenical resistance-3 (ACR3) (TC 2.A.59) family.</text>
</comment>
<feature type="transmembrane region" description="Helical" evidence="10">
    <location>
        <begin position="296"/>
        <end position="321"/>
    </location>
</feature>
<feature type="transmembrane region" description="Helical" evidence="10">
    <location>
        <begin position="368"/>
        <end position="391"/>
    </location>
</feature>
<evidence type="ECO:0000256" key="7">
    <source>
        <dbReference type="ARBA" id="ARBA00022989"/>
    </source>
</evidence>
<evidence type="ECO:0000256" key="5">
    <source>
        <dbReference type="ARBA" id="ARBA00022692"/>
    </source>
</evidence>
<keyword evidence="12" id="KW-1185">Reference proteome</keyword>
<comment type="caution">
    <text evidence="11">The sequence shown here is derived from an EMBL/GenBank/DDBJ whole genome shotgun (WGS) entry which is preliminary data.</text>
</comment>
<keyword evidence="3 9" id="KW-0813">Transport</keyword>
<keyword evidence="7 9" id="KW-1133">Transmembrane helix</keyword>
<reference evidence="11" key="1">
    <citation type="submission" date="2020-05" db="EMBL/GenBank/DDBJ databases">
        <title>Mycena genomes resolve the evolution of fungal bioluminescence.</title>
        <authorList>
            <person name="Tsai I.J."/>
        </authorList>
    </citation>
    <scope>NUCLEOTIDE SEQUENCE</scope>
    <source>
        <strain evidence="11">160909Yilan</strain>
    </source>
</reference>
<dbReference type="InterPro" id="IPR004706">
    <property type="entry name" value="Arsenical-R_Acr3"/>
</dbReference>
<feature type="transmembrane region" description="Helical" evidence="10">
    <location>
        <begin position="227"/>
        <end position="250"/>
    </location>
</feature>
<dbReference type="GO" id="GO:0015104">
    <property type="term" value="F:antimonite transmembrane transporter activity"/>
    <property type="evidence" value="ECO:0007669"/>
    <property type="project" value="TreeGrafter"/>
</dbReference>
<feature type="transmembrane region" description="Helical" evidence="10">
    <location>
        <begin position="156"/>
        <end position="178"/>
    </location>
</feature>
<dbReference type="Proteomes" id="UP000623467">
    <property type="component" value="Unassembled WGS sequence"/>
</dbReference>
<evidence type="ECO:0000256" key="3">
    <source>
        <dbReference type="ARBA" id="ARBA00022448"/>
    </source>
</evidence>
<gene>
    <name evidence="11" type="ORF">MSAN_01725100</name>
</gene>
<dbReference type="FunFam" id="1.20.1530.20:FF:000009">
    <property type="entry name" value="Arsenite transporter, ACR3 family"/>
    <property type="match status" value="1"/>
</dbReference>
<dbReference type="GO" id="GO:0015297">
    <property type="term" value="F:antiporter activity"/>
    <property type="evidence" value="ECO:0007669"/>
    <property type="project" value="UniProtKB-UniRule"/>
</dbReference>
<feature type="transmembrane region" description="Helical" evidence="10">
    <location>
        <begin position="87"/>
        <end position="106"/>
    </location>
</feature>
<organism evidence="11 12">
    <name type="scientific">Mycena sanguinolenta</name>
    <dbReference type="NCBI Taxonomy" id="230812"/>
    <lineage>
        <taxon>Eukaryota</taxon>
        <taxon>Fungi</taxon>
        <taxon>Dikarya</taxon>
        <taxon>Basidiomycota</taxon>
        <taxon>Agaricomycotina</taxon>
        <taxon>Agaricomycetes</taxon>
        <taxon>Agaricomycetidae</taxon>
        <taxon>Agaricales</taxon>
        <taxon>Marasmiineae</taxon>
        <taxon>Mycenaceae</taxon>
        <taxon>Mycena</taxon>
    </lineage>
</organism>
<dbReference type="GO" id="GO:0046685">
    <property type="term" value="P:response to arsenic-containing substance"/>
    <property type="evidence" value="ECO:0007669"/>
    <property type="project" value="UniProtKB-KW"/>
</dbReference>
<evidence type="ECO:0000256" key="2">
    <source>
        <dbReference type="ARBA" id="ARBA00010110"/>
    </source>
</evidence>
<comment type="subcellular location">
    <subcellularLocation>
        <location evidence="1 9">Cell membrane</location>
        <topology evidence="1 9">Multi-pass membrane protein</topology>
    </subcellularLocation>
</comment>
<keyword evidence="5 9" id="KW-0812">Transmembrane</keyword>
<dbReference type="PANTHER" id="PTHR43057:SF1">
    <property type="entry name" value="ARSENICAL-RESISTANCE PROTEIN 3"/>
    <property type="match status" value="1"/>
</dbReference>
<dbReference type="GO" id="GO:0015105">
    <property type="term" value="F:arsenite transmembrane transporter activity"/>
    <property type="evidence" value="ECO:0007669"/>
    <property type="project" value="TreeGrafter"/>
</dbReference>
<evidence type="ECO:0000256" key="9">
    <source>
        <dbReference type="PIRNR" id="PIRNR005508"/>
    </source>
</evidence>
<accession>A0A8H6XW78</accession>
<evidence type="ECO:0000256" key="8">
    <source>
        <dbReference type="ARBA" id="ARBA00023136"/>
    </source>
</evidence>
<feature type="transmembrane region" description="Helical" evidence="10">
    <location>
        <begin position="262"/>
        <end position="284"/>
    </location>
</feature>
<dbReference type="EMBL" id="JACAZH010000016">
    <property type="protein sequence ID" value="KAF7349353.1"/>
    <property type="molecule type" value="Genomic_DNA"/>
</dbReference>
<evidence type="ECO:0000256" key="10">
    <source>
        <dbReference type="SAM" id="Phobius"/>
    </source>
</evidence>
<proteinExistence type="inferred from homology"/>
<feature type="transmembrane region" description="Helical" evidence="10">
    <location>
        <begin position="56"/>
        <end position="75"/>
    </location>
</feature>
<dbReference type="PIRSF" id="PIRSF005508">
    <property type="entry name" value="Acr3"/>
    <property type="match status" value="1"/>
</dbReference>
<feature type="transmembrane region" description="Helical" evidence="10">
    <location>
        <begin position="341"/>
        <end position="362"/>
    </location>
</feature>
<protein>
    <submittedName>
        <fullName evidence="11">Arsenite resistance protein ArsB</fullName>
    </submittedName>
</protein>
<evidence type="ECO:0000313" key="12">
    <source>
        <dbReference type="Proteomes" id="UP000623467"/>
    </source>
</evidence>
<dbReference type="PANTHER" id="PTHR43057">
    <property type="entry name" value="ARSENITE EFFLUX TRANSPORTER"/>
    <property type="match status" value="1"/>
</dbReference>
<dbReference type="OrthoDB" id="187348at2759"/>
<keyword evidence="8 9" id="KW-0472">Membrane</keyword>
<feature type="transmembrane region" description="Helical" evidence="10">
    <location>
        <begin position="185"/>
        <end position="207"/>
    </location>
</feature>
<sequence length="409" mass="45584">MLSCHFFHSVTHMDKQDTKETTFHTGADALQEHETDFKTPSPATDVFKRLSILDRLLTPAILVAMVVGVVIGEYVPTVQQAFDLARFDGVSIPIAIGLIVMMWPVLTKVQYETIPQIFRSSGIWTHIGISMFFNWIVGPVVMLGLAWATLPDLPTYRTGVIMVGMARCIAMVLIWCQLAKGDGNYCAILVVINSVLQVILYSPYTLLFVNVVGGRDVARTHLEYGKVAISVLIYLGIPLIAGLITRYTVWSLISKQFLEKRFVPMFGPVAFIGLLYTILVMFAYQGHHIVQNIGHVFRVFVPMILYFIVMWSSGFGLIYWLGRRSKSSRKEFGYEMAVVQAFTAGSNNFELAIAVAIANYGVGSDEALAATIGPLVEVPVLVALTWVALYLQRKLNWTRENRENSSVTA</sequence>
<evidence type="ECO:0000313" key="11">
    <source>
        <dbReference type="EMBL" id="KAF7349353.1"/>
    </source>
</evidence>
<dbReference type="Gene3D" id="1.20.1530.20">
    <property type="match status" value="1"/>
</dbReference>
<feature type="transmembrane region" description="Helical" evidence="10">
    <location>
        <begin position="127"/>
        <end position="150"/>
    </location>
</feature>
<dbReference type="AlphaFoldDB" id="A0A8H6XW78"/>
<keyword evidence="4 9" id="KW-1003">Cell membrane</keyword>
<dbReference type="GO" id="GO:0005886">
    <property type="term" value="C:plasma membrane"/>
    <property type="evidence" value="ECO:0007669"/>
    <property type="project" value="UniProtKB-SubCell"/>
</dbReference>